<reference evidence="1 2" key="1">
    <citation type="submission" date="2020-07" db="EMBL/GenBank/DDBJ databases">
        <title>Bacterium isolated from marine sediment.</title>
        <authorList>
            <person name="Shang D."/>
        </authorList>
    </citation>
    <scope>NUCLEOTIDE SEQUENCE [LARGE SCALE GENOMIC DNA]</scope>
    <source>
        <strain evidence="1 2">F6074</strain>
    </source>
</reference>
<protein>
    <submittedName>
        <fullName evidence="1">Type I restriction enzyme HsdR N-terminal domain-containing protein</fullName>
    </submittedName>
</protein>
<keyword evidence="2" id="KW-1185">Reference proteome</keyword>
<dbReference type="EMBL" id="JACGLT010000033">
    <property type="protein sequence ID" value="MBA6154843.1"/>
    <property type="molecule type" value="Genomic_DNA"/>
</dbReference>
<gene>
    <name evidence="1" type="ORF">H3Z82_19160</name>
</gene>
<sequence>MEKWNELCYILSENLPTNTSEQLFEFKVVQAFEKLGWSEYNKEIIVRESVQVGASNRISPDLVLRSKELGNLFIVEVKKPSFEIDNLTFKRQLSSYMGIMRVEFGILIGNKIRLFLDGKFFNQNGIVLIDEIEFKRDSEKGLKFVQLFSKETFNRENIENHAQEKIQELKEIKDFKRLKNQLLSENYHEKIVDYLRTELIKEYDEKIIEKVFKILEVKIENKTKIVPIENYEKRSRKKYNSFENSNSSEKLPIGKYVRKTFNKLVSSNLIDRNEIDRLQRGDYSKVTFDIQFPFLAKENSAYYERARYWKNPYHINGEIYFVCSQWYEVSANNDRPYYEEWLRKMKNKNANQ</sequence>
<dbReference type="AlphaFoldDB" id="A0A7W2R5J4"/>
<dbReference type="Proteomes" id="UP000541857">
    <property type="component" value="Unassembled WGS sequence"/>
</dbReference>
<proteinExistence type="predicted"/>
<name>A0A7W2R5J4_9FLAO</name>
<evidence type="ECO:0000313" key="1">
    <source>
        <dbReference type="EMBL" id="MBA6154843.1"/>
    </source>
</evidence>
<comment type="caution">
    <text evidence="1">The sequence shown here is derived from an EMBL/GenBank/DDBJ whole genome shotgun (WGS) entry which is preliminary data.</text>
</comment>
<accession>A0A7W2R5J4</accession>
<dbReference type="RefSeq" id="WP_182207086.1">
    <property type="nucleotide sequence ID" value="NZ_JACGLT010000033.1"/>
</dbReference>
<evidence type="ECO:0000313" key="2">
    <source>
        <dbReference type="Proteomes" id="UP000541857"/>
    </source>
</evidence>
<organism evidence="1 2">
    <name type="scientific">Gelidibacter maritimus</name>
    <dbReference type="NCBI Taxonomy" id="2761487"/>
    <lineage>
        <taxon>Bacteria</taxon>
        <taxon>Pseudomonadati</taxon>
        <taxon>Bacteroidota</taxon>
        <taxon>Flavobacteriia</taxon>
        <taxon>Flavobacteriales</taxon>
        <taxon>Flavobacteriaceae</taxon>
        <taxon>Gelidibacter</taxon>
    </lineage>
</organism>